<dbReference type="RefSeq" id="WP_159173618.1">
    <property type="nucleotide sequence ID" value="NZ_LR732312.1"/>
</dbReference>
<reference evidence="2 3" key="1">
    <citation type="submission" date="2019-10" db="EMBL/GenBank/DDBJ databases">
        <authorList>
            <person name="Karimi E."/>
        </authorList>
    </citation>
    <scope>NUCLEOTIDE SEQUENCE [LARGE SCALE GENOMIC DNA]</scope>
    <source>
        <strain evidence="2">Exiguobacterium sp. 9Y</strain>
    </source>
</reference>
<gene>
    <name evidence="2" type="ORF">EXIGUO9Y_330059</name>
</gene>
<protein>
    <submittedName>
        <fullName evidence="2">Uncharacterized protein</fullName>
    </submittedName>
</protein>
<feature type="transmembrane region" description="Helical" evidence="1">
    <location>
        <begin position="91"/>
        <end position="114"/>
    </location>
</feature>
<proteinExistence type="predicted"/>
<feature type="transmembrane region" description="Helical" evidence="1">
    <location>
        <begin position="214"/>
        <end position="235"/>
    </location>
</feature>
<dbReference type="GO" id="GO:0016020">
    <property type="term" value="C:membrane"/>
    <property type="evidence" value="ECO:0007669"/>
    <property type="project" value="UniProtKB-SubCell"/>
</dbReference>
<sequence>MNLPLVLAVIKKDSIQLFRKKILLFTLIIIPVLMGLVLPIGFAWFIIQLDTSTLTDPEVLDLLDRFLETTASPDVLTLTFNEQLLYLFLNYPLVTLFLLVPVITCSVIAANSFVSEKEQHTLESLLFSPITIRDLFYGKLMISIASSYLISVVCFLINLLVINTLISVNGFSVSFPSTQWWVLLFLLLPILLLTTALINLLISTRVSTYQEAQNLSGIIILPFIGLIIGQISGLFFINTLFLILLSIGLLILNVFLLKLALRFGTRDQLFNSQMS</sequence>
<name>A0A653IER5_9BACL</name>
<evidence type="ECO:0000313" key="2">
    <source>
        <dbReference type="EMBL" id="VWX37635.1"/>
    </source>
</evidence>
<dbReference type="GO" id="GO:0140359">
    <property type="term" value="F:ABC-type transporter activity"/>
    <property type="evidence" value="ECO:0007669"/>
    <property type="project" value="InterPro"/>
</dbReference>
<organism evidence="2 3">
    <name type="scientific">Exiguobacterium oxidotolerans</name>
    <dbReference type="NCBI Taxonomy" id="223958"/>
    <lineage>
        <taxon>Bacteria</taxon>
        <taxon>Bacillati</taxon>
        <taxon>Bacillota</taxon>
        <taxon>Bacilli</taxon>
        <taxon>Bacillales</taxon>
        <taxon>Bacillales Family XII. Incertae Sedis</taxon>
        <taxon>Exiguobacterium</taxon>
    </lineage>
</organism>
<feature type="transmembrane region" description="Helical" evidence="1">
    <location>
        <begin position="180"/>
        <end position="202"/>
    </location>
</feature>
<feature type="transmembrane region" description="Helical" evidence="1">
    <location>
        <begin position="22"/>
        <end position="47"/>
    </location>
</feature>
<evidence type="ECO:0000313" key="3">
    <source>
        <dbReference type="Proteomes" id="UP000439752"/>
    </source>
</evidence>
<evidence type="ECO:0000256" key="1">
    <source>
        <dbReference type="SAM" id="Phobius"/>
    </source>
</evidence>
<keyword evidence="1" id="KW-0812">Transmembrane</keyword>
<feature type="transmembrane region" description="Helical" evidence="1">
    <location>
        <begin position="241"/>
        <end position="261"/>
    </location>
</feature>
<keyword evidence="1" id="KW-1133">Transmembrane helix</keyword>
<dbReference type="EMBL" id="CABWKQ010000027">
    <property type="protein sequence ID" value="VWX37635.1"/>
    <property type="molecule type" value="Genomic_DNA"/>
</dbReference>
<dbReference type="PANTHER" id="PTHR43471">
    <property type="entry name" value="ABC TRANSPORTER PERMEASE"/>
    <property type="match status" value="1"/>
</dbReference>
<keyword evidence="3" id="KW-1185">Reference proteome</keyword>
<dbReference type="Pfam" id="PF12679">
    <property type="entry name" value="ABC2_membrane_2"/>
    <property type="match status" value="1"/>
</dbReference>
<dbReference type="AlphaFoldDB" id="A0A653IER5"/>
<accession>A0A653IER5</accession>
<keyword evidence="1" id="KW-0472">Membrane</keyword>
<dbReference type="Proteomes" id="UP000439752">
    <property type="component" value="Unassembled WGS sequence"/>
</dbReference>
<feature type="transmembrane region" description="Helical" evidence="1">
    <location>
        <begin position="135"/>
        <end position="160"/>
    </location>
</feature>